<dbReference type="EMBL" id="QGNW01000408">
    <property type="protein sequence ID" value="RVW72720.1"/>
    <property type="molecule type" value="Genomic_DNA"/>
</dbReference>
<reference evidence="1 2" key="1">
    <citation type="journal article" date="2018" name="PLoS Genet.">
        <title>Population sequencing reveals clonal diversity and ancestral inbreeding in the grapevine cultivar Chardonnay.</title>
        <authorList>
            <person name="Roach M.J."/>
            <person name="Johnson D.L."/>
            <person name="Bohlmann J."/>
            <person name="van Vuuren H.J."/>
            <person name="Jones S.J."/>
            <person name="Pretorius I.S."/>
            <person name="Schmidt S.A."/>
            <person name="Borneman A.R."/>
        </authorList>
    </citation>
    <scope>NUCLEOTIDE SEQUENCE [LARGE SCALE GENOMIC DNA]</scope>
    <source>
        <strain evidence="2">cv. Chardonnay</strain>
        <tissue evidence="1">Leaf</tissue>
    </source>
</reference>
<gene>
    <name evidence="1" type="ORF">CK203_056740</name>
</gene>
<dbReference type="PANTHER" id="PTHR34427:SF5">
    <property type="entry name" value="DUF4283 DOMAIN-CONTAINING PROTEIN"/>
    <property type="match status" value="1"/>
</dbReference>
<evidence type="ECO:0000313" key="2">
    <source>
        <dbReference type="Proteomes" id="UP000288805"/>
    </source>
</evidence>
<evidence type="ECO:0000313" key="1">
    <source>
        <dbReference type="EMBL" id="RVW72720.1"/>
    </source>
</evidence>
<dbReference type="Proteomes" id="UP000288805">
    <property type="component" value="Unassembled WGS sequence"/>
</dbReference>
<dbReference type="PANTHER" id="PTHR34427">
    <property type="entry name" value="DUF4283 DOMAIN PROTEIN"/>
    <property type="match status" value="1"/>
</dbReference>
<sequence>MDPSFKRGGRCCFVVESKSFEILVEEVGGKLKGCIWERSKGFSSWIRFGEASLRYLLDGVEACCREGINRAWAFGWEEGNRKYRLECRSNEAGRFILCSVRDIESKRYSIIVSEGKGQSLGWSSLAERLRGFGVAPSGGLQVPKGQEVLLREKEGLKVQWREKGGGVEILCRSGWWGLNLAPFPELEFVRIWARQHWALMGNLRIDRLGRGLLLFEFKSSSEAECVLARDSGAKEVWVRVVGLPLHLWSSEVFERIGDGCGGFVAADEKSLDSSELQWARILVKWCRREALGEKMAEGKEKLTVEHHVLFTMEVKGRRWSRDCSRGRVGTGDGCENGGKELSFKRMEDSIFGPKDPGFGPSRLVKGVPLGPLKESGEPLGPFKEYKRGWAAEKGRRAIVSIDAMGCKEGNKGSGPGLEGLVVEDGGTLVGEGPSASLPKAHLLCLERGVNGEPDPLALGEDPSADCTRARSLRMERGVNEVCRIFRAFCGGQELSYSSISSGLDQAGAKEGALTGLVSVVEGEEQLPLSIILADESNGELGTEGVKSSGRIDGGGGVSWRFCYRIWKEKDVGRMIAAWQGSASSASSWAFRRKDSKANC</sequence>
<dbReference type="AlphaFoldDB" id="A0A438GKI0"/>
<protein>
    <submittedName>
        <fullName evidence="1">Uncharacterized protein</fullName>
    </submittedName>
</protein>
<organism evidence="1 2">
    <name type="scientific">Vitis vinifera</name>
    <name type="common">Grape</name>
    <dbReference type="NCBI Taxonomy" id="29760"/>
    <lineage>
        <taxon>Eukaryota</taxon>
        <taxon>Viridiplantae</taxon>
        <taxon>Streptophyta</taxon>
        <taxon>Embryophyta</taxon>
        <taxon>Tracheophyta</taxon>
        <taxon>Spermatophyta</taxon>
        <taxon>Magnoliopsida</taxon>
        <taxon>eudicotyledons</taxon>
        <taxon>Gunneridae</taxon>
        <taxon>Pentapetalae</taxon>
        <taxon>rosids</taxon>
        <taxon>Vitales</taxon>
        <taxon>Vitaceae</taxon>
        <taxon>Viteae</taxon>
        <taxon>Vitis</taxon>
    </lineage>
</organism>
<comment type="caution">
    <text evidence="1">The sequence shown here is derived from an EMBL/GenBank/DDBJ whole genome shotgun (WGS) entry which is preliminary data.</text>
</comment>
<name>A0A438GKI0_VITVI</name>
<accession>A0A438GKI0</accession>
<proteinExistence type="predicted"/>